<feature type="transmembrane region" description="Helical" evidence="1">
    <location>
        <begin position="299"/>
        <end position="317"/>
    </location>
</feature>
<dbReference type="Pfam" id="PF01757">
    <property type="entry name" value="Acyl_transf_3"/>
    <property type="match status" value="1"/>
</dbReference>
<dbReference type="PANTHER" id="PTHR23028:SF131">
    <property type="entry name" value="BLR2367 PROTEIN"/>
    <property type="match status" value="1"/>
</dbReference>
<evidence type="ECO:0000313" key="3">
    <source>
        <dbReference type="EMBL" id="MEA1081853.1"/>
    </source>
</evidence>
<dbReference type="EC" id="2.3.-.-" evidence="3"/>
<keyword evidence="1" id="KW-0812">Transmembrane</keyword>
<feature type="transmembrane region" description="Helical" evidence="1">
    <location>
        <begin position="94"/>
        <end position="118"/>
    </location>
</feature>
<keyword evidence="1" id="KW-1133">Transmembrane helix</keyword>
<protein>
    <submittedName>
        <fullName evidence="3">Acyltransferase</fullName>
        <ecNumber evidence="3">2.3.-.-</ecNumber>
    </submittedName>
</protein>
<organism evidence="3 4">
    <name type="scientific">Marinobacter qingdaonensis</name>
    <dbReference type="NCBI Taxonomy" id="3108486"/>
    <lineage>
        <taxon>Bacteria</taxon>
        <taxon>Pseudomonadati</taxon>
        <taxon>Pseudomonadota</taxon>
        <taxon>Gammaproteobacteria</taxon>
        <taxon>Pseudomonadales</taxon>
        <taxon>Marinobacteraceae</taxon>
        <taxon>Marinobacter</taxon>
    </lineage>
</organism>
<keyword evidence="4" id="KW-1185">Reference proteome</keyword>
<sequence length="381" mass="42661">MNRPASASPQGKTELVGLTSLRGIAAILVMYHHFFFVLLPDLGKALPSKLFLKSYLCVDLFFLLSGFVLAYVYHHQFQDSVSRTTYRIFMQTRFARIYPLHFVVLMAFVAFEGLQWLLNELGIVGMSNLPTPFSGDENAETLITNLLLVQTFHWQAYWNQPAWSISAEWLIYFSLPLLMHKLLPIAGRTPVLTVATCLVPLAMIEWHFGDLGLHYAGWPMLIRCLCEAALGVAAFRWFQAGSYLKIAGASLVIPVLLFNVVLMALPGPGVVSVFGFLWLVLCCARLPGDQPHILNCGPLAYLGKISYSIYLIHWFVLDVTRDSIAFFQGTPAGALLSLTEQAILVAGLSLVVLLLSHLGYHLIEVPLRQRLKPRPLVRRFT</sequence>
<keyword evidence="1" id="KW-0472">Membrane</keyword>
<dbReference type="InterPro" id="IPR002656">
    <property type="entry name" value="Acyl_transf_3_dom"/>
</dbReference>
<feature type="transmembrane region" description="Helical" evidence="1">
    <location>
        <begin position="215"/>
        <end position="235"/>
    </location>
</feature>
<evidence type="ECO:0000259" key="2">
    <source>
        <dbReference type="Pfam" id="PF01757"/>
    </source>
</evidence>
<accession>A0ABU5P1B0</accession>
<evidence type="ECO:0000256" key="1">
    <source>
        <dbReference type="SAM" id="Phobius"/>
    </source>
</evidence>
<keyword evidence="3" id="KW-0808">Transferase</keyword>
<dbReference type="Proteomes" id="UP001305746">
    <property type="component" value="Unassembled WGS sequence"/>
</dbReference>
<feature type="transmembrane region" description="Helical" evidence="1">
    <location>
        <begin position="21"/>
        <end position="39"/>
    </location>
</feature>
<dbReference type="InterPro" id="IPR050879">
    <property type="entry name" value="Acyltransferase_3"/>
</dbReference>
<proteinExistence type="predicted"/>
<name>A0ABU5P1B0_9GAMM</name>
<feature type="transmembrane region" description="Helical" evidence="1">
    <location>
        <begin position="51"/>
        <end position="73"/>
    </location>
</feature>
<dbReference type="PANTHER" id="PTHR23028">
    <property type="entry name" value="ACETYLTRANSFERASE"/>
    <property type="match status" value="1"/>
</dbReference>
<comment type="caution">
    <text evidence="3">The sequence shown here is derived from an EMBL/GenBank/DDBJ whole genome shotgun (WGS) entry which is preliminary data.</text>
</comment>
<feature type="transmembrane region" description="Helical" evidence="1">
    <location>
        <begin position="342"/>
        <end position="363"/>
    </location>
</feature>
<keyword evidence="3" id="KW-0012">Acyltransferase</keyword>
<dbReference type="RefSeq" id="WP_322856294.1">
    <property type="nucleotide sequence ID" value="NZ_JAYDCJ010000003.1"/>
</dbReference>
<feature type="domain" description="Acyltransferase 3" evidence="2">
    <location>
        <begin position="17"/>
        <end position="339"/>
    </location>
</feature>
<evidence type="ECO:0000313" key="4">
    <source>
        <dbReference type="Proteomes" id="UP001305746"/>
    </source>
</evidence>
<feature type="transmembrane region" description="Helical" evidence="1">
    <location>
        <begin position="270"/>
        <end position="287"/>
    </location>
</feature>
<reference evidence="3 4" key="1">
    <citation type="submission" date="2023-12" db="EMBL/GenBank/DDBJ databases">
        <title>Marinobacter qingdaonensis sp. nov., isolated from the intertidal sediment of Qingdao, PR China.</title>
        <authorList>
            <person name="Li Y."/>
        </authorList>
    </citation>
    <scope>NUCLEOTIDE SEQUENCE [LARGE SCALE GENOMIC DNA]</scope>
    <source>
        <strain evidence="3 4">ASW11-75</strain>
    </source>
</reference>
<feature type="transmembrane region" description="Helical" evidence="1">
    <location>
        <begin position="191"/>
        <end position="209"/>
    </location>
</feature>
<gene>
    <name evidence="3" type="ORF">U5822_14350</name>
</gene>
<dbReference type="GO" id="GO:0016746">
    <property type="term" value="F:acyltransferase activity"/>
    <property type="evidence" value="ECO:0007669"/>
    <property type="project" value="UniProtKB-KW"/>
</dbReference>
<dbReference type="EMBL" id="JAYDCJ010000003">
    <property type="protein sequence ID" value="MEA1081853.1"/>
    <property type="molecule type" value="Genomic_DNA"/>
</dbReference>